<gene>
    <name evidence="1" type="ORF">Nepgr_031343</name>
</gene>
<protein>
    <submittedName>
        <fullName evidence="1">Uncharacterized protein</fullName>
    </submittedName>
</protein>
<name>A0AAD3TH73_NEPGR</name>
<dbReference type="Proteomes" id="UP001279734">
    <property type="component" value="Unassembled WGS sequence"/>
</dbReference>
<proteinExistence type="predicted"/>
<evidence type="ECO:0000313" key="1">
    <source>
        <dbReference type="EMBL" id="GMH29500.1"/>
    </source>
</evidence>
<keyword evidence="2" id="KW-1185">Reference proteome</keyword>
<comment type="caution">
    <text evidence="1">The sequence shown here is derived from an EMBL/GenBank/DDBJ whole genome shotgun (WGS) entry which is preliminary data.</text>
</comment>
<evidence type="ECO:0000313" key="2">
    <source>
        <dbReference type="Proteomes" id="UP001279734"/>
    </source>
</evidence>
<accession>A0AAD3TH73</accession>
<dbReference type="EMBL" id="BSYO01000036">
    <property type="protein sequence ID" value="GMH29500.1"/>
    <property type="molecule type" value="Genomic_DNA"/>
</dbReference>
<sequence>MLLPARCDLPVITGQDMLKVAVIGSGLMVDLDVHGWRVWTLTLFLPLLMQLRVISAGVGLMGEMLLPFAA</sequence>
<dbReference type="AlphaFoldDB" id="A0AAD3TH73"/>
<reference evidence="1" key="1">
    <citation type="submission" date="2023-05" db="EMBL/GenBank/DDBJ databases">
        <title>Nepenthes gracilis genome sequencing.</title>
        <authorList>
            <person name="Fukushima K."/>
        </authorList>
    </citation>
    <scope>NUCLEOTIDE SEQUENCE</scope>
    <source>
        <strain evidence="1">SING2019-196</strain>
    </source>
</reference>
<organism evidence="1 2">
    <name type="scientific">Nepenthes gracilis</name>
    <name type="common">Slender pitcher plant</name>
    <dbReference type="NCBI Taxonomy" id="150966"/>
    <lineage>
        <taxon>Eukaryota</taxon>
        <taxon>Viridiplantae</taxon>
        <taxon>Streptophyta</taxon>
        <taxon>Embryophyta</taxon>
        <taxon>Tracheophyta</taxon>
        <taxon>Spermatophyta</taxon>
        <taxon>Magnoliopsida</taxon>
        <taxon>eudicotyledons</taxon>
        <taxon>Gunneridae</taxon>
        <taxon>Pentapetalae</taxon>
        <taxon>Caryophyllales</taxon>
        <taxon>Nepenthaceae</taxon>
        <taxon>Nepenthes</taxon>
    </lineage>
</organism>